<keyword evidence="3" id="KW-1185">Reference proteome</keyword>
<dbReference type="RefSeq" id="WP_243065411.1">
    <property type="nucleotide sequence ID" value="NZ_JAIVFK010000011.1"/>
</dbReference>
<name>A0ABS9Z126_9HYPH</name>
<keyword evidence="2" id="KW-0808">Transferase</keyword>
<dbReference type="PROSITE" id="PS50206">
    <property type="entry name" value="RHODANESE_3"/>
    <property type="match status" value="1"/>
</dbReference>
<evidence type="ECO:0000313" key="3">
    <source>
        <dbReference type="Proteomes" id="UP001139104"/>
    </source>
</evidence>
<evidence type="ECO:0000259" key="1">
    <source>
        <dbReference type="PROSITE" id="PS50206"/>
    </source>
</evidence>
<dbReference type="Gene3D" id="3.40.50.150">
    <property type="entry name" value="Vaccinia Virus protein VP39"/>
    <property type="match status" value="1"/>
</dbReference>
<accession>A0ABS9Z126</accession>
<feature type="domain" description="Rhodanese" evidence="1">
    <location>
        <begin position="150"/>
        <end position="189"/>
    </location>
</feature>
<dbReference type="InterPro" id="IPR029063">
    <property type="entry name" value="SAM-dependent_MTases_sf"/>
</dbReference>
<dbReference type="InterPro" id="IPR013216">
    <property type="entry name" value="Methyltransf_11"/>
</dbReference>
<dbReference type="EMBL" id="JAIVFP010000001">
    <property type="protein sequence ID" value="MCI4681338.1"/>
    <property type="molecule type" value="Genomic_DNA"/>
</dbReference>
<dbReference type="GO" id="GO:0008168">
    <property type="term" value="F:methyltransferase activity"/>
    <property type="evidence" value="ECO:0007669"/>
    <property type="project" value="UniProtKB-KW"/>
</dbReference>
<dbReference type="InterPro" id="IPR001763">
    <property type="entry name" value="Rhodanese-like_dom"/>
</dbReference>
<sequence>MTGNQKKRVLNAGCGVLGHGRLPAVFAPAIWQEVRLDVDPATRPDIVGSLVDMRAVVADGSFDALYSSHAIEHLYAHEVIPAFREFRRILKPDGFALLTCPDLMAIARLIVEQGAEVVAYQSPAGPIRPIDMLFGHGRSIGEGRVAMAHRTGFTAPRLARVALESGFKEVRAAEGGYFDLWAILLGPQASDEAIAPIFAGSDLARLFGEGQAAPAAPAHPPGSARANA</sequence>
<dbReference type="Pfam" id="PF08241">
    <property type="entry name" value="Methyltransf_11"/>
    <property type="match status" value="1"/>
</dbReference>
<keyword evidence="2" id="KW-0489">Methyltransferase</keyword>
<reference evidence="2" key="1">
    <citation type="journal article" date="2022" name="ISME J.">
        <title>Identification of active gaseous-alkane degraders at natural gas seeps.</title>
        <authorList>
            <person name="Farhan Ul Haque M."/>
            <person name="Hernandez M."/>
            <person name="Crombie A.T."/>
            <person name="Murrell J.C."/>
        </authorList>
    </citation>
    <scope>NUCLEOTIDE SEQUENCE</scope>
    <source>
        <strain evidence="2">PC2</strain>
    </source>
</reference>
<comment type="caution">
    <text evidence="2">The sequence shown here is derived from an EMBL/GenBank/DDBJ whole genome shotgun (WGS) entry which is preliminary data.</text>
</comment>
<evidence type="ECO:0000313" key="2">
    <source>
        <dbReference type="EMBL" id="MCI4681338.1"/>
    </source>
</evidence>
<organism evidence="2 3">
    <name type="scientific">Candidatus Rhodoblastus alkanivorans</name>
    <dbReference type="NCBI Taxonomy" id="2954117"/>
    <lineage>
        <taxon>Bacteria</taxon>
        <taxon>Pseudomonadati</taxon>
        <taxon>Pseudomonadota</taxon>
        <taxon>Alphaproteobacteria</taxon>
        <taxon>Hyphomicrobiales</taxon>
        <taxon>Rhodoblastaceae</taxon>
        <taxon>Rhodoblastus</taxon>
    </lineage>
</organism>
<dbReference type="SUPFAM" id="SSF53335">
    <property type="entry name" value="S-adenosyl-L-methionine-dependent methyltransferases"/>
    <property type="match status" value="1"/>
</dbReference>
<dbReference type="GO" id="GO:0032259">
    <property type="term" value="P:methylation"/>
    <property type="evidence" value="ECO:0007669"/>
    <property type="project" value="UniProtKB-KW"/>
</dbReference>
<protein>
    <submittedName>
        <fullName evidence="2">Class I SAM-dependent methyltransferase</fullName>
    </submittedName>
</protein>
<dbReference type="Proteomes" id="UP001139104">
    <property type="component" value="Unassembled WGS sequence"/>
</dbReference>
<proteinExistence type="predicted"/>
<gene>
    <name evidence="2" type="ORF">K2U94_00895</name>
</gene>